<feature type="non-terminal residue" evidence="3">
    <location>
        <position position="108"/>
    </location>
</feature>
<reference evidence="3 4" key="1">
    <citation type="submission" date="2018-09" db="EMBL/GenBank/DDBJ databases">
        <title>Genomic investigation of the strawberry pathogen Phytophthora fragariae indicates pathogenicity is determined by transcriptional variation in three key races.</title>
        <authorList>
            <person name="Adams T.M."/>
            <person name="Armitage A.D."/>
            <person name="Sobczyk M.K."/>
            <person name="Bates H.J."/>
            <person name="Dunwell J.M."/>
            <person name="Nellist C.F."/>
            <person name="Harrison R.J."/>
        </authorList>
    </citation>
    <scope>NUCLEOTIDE SEQUENCE [LARGE SCALE GENOMIC DNA]</scope>
    <source>
        <strain evidence="3 4">BC-23</strain>
    </source>
</reference>
<dbReference type="EMBL" id="QXGC01008090">
    <property type="protein sequence ID" value="KAE9159321.1"/>
    <property type="molecule type" value="Genomic_DNA"/>
</dbReference>
<evidence type="ECO:0000256" key="2">
    <source>
        <dbReference type="SAM" id="SignalP"/>
    </source>
</evidence>
<feature type="chain" id="PRO_5026133276" description="Secreted protein" evidence="2">
    <location>
        <begin position="22"/>
        <end position="108"/>
    </location>
</feature>
<feature type="signal peptide" evidence="2">
    <location>
        <begin position="1"/>
        <end position="21"/>
    </location>
</feature>
<feature type="region of interest" description="Disordered" evidence="1">
    <location>
        <begin position="69"/>
        <end position="108"/>
    </location>
</feature>
<organism evidence="3 4">
    <name type="scientific">Phytophthora fragariae</name>
    <dbReference type="NCBI Taxonomy" id="53985"/>
    <lineage>
        <taxon>Eukaryota</taxon>
        <taxon>Sar</taxon>
        <taxon>Stramenopiles</taxon>
        <taxon>Oomycota</taxon>
        <taxon>Peronosporomycetes</taxon>
        <taxon>Peronosporales</taxon>
        <taxon>Peronosporaceae</taxon>
        <taxon>Phytophthora</taxon>
    </lineage>
</organism>
<evidence type="ECO:0008006" key="5">
    <source>
        <dbReference type="Google" id="ProtNLM"/>
    </source>
</evidence>
<proteinExistence type="predicted"/>
<feature type="compositionally biased region" description="Polar residues" evidence="1">
    <location>
        <begin position="69"/>
        <end position="80"/>
    </location>
</feature>
<sequence length="108" mass="11405">MSAIAALCATAICCFSAMVACRSSRLEGTFGMIMEMIPGATAISPHALKSGMTSVLHVGMLASIQYTDSRVSSPSHNGGSKRQPHYQSMAVGFDEGNTKPVRIRPSNQ</sequence>
<evidence type="ECO:0000256" key="1">
    <source>
        <dbReference type="SAM" id="MobiDB-lite"/>
    </source>
</evidence>
<comment type="caution">
    <text evidence="3">The sequence shown here is derived from an EMBL/GenBank/DDBJ whole genome shotgun (WGS) entry which is preliminary data.</text>
</comment>
<accession>A0A6G0MAC1</accession>
<gene>
    <name evidence="3" type="ORF">PF004_g31588</name>
</gene>
<protein>
    <recommendedName>
        <fullName evidence="5">Secreted protein</fullName>
    </recommendedName>
</protein>
<dbReference type="AlphaFoldDB" id="A0A6G0MAC1"/>
<keyword evidence="2" id="KW-0732">Signal</keyword>
<dbReference type="Proteomes" id="UP000476176">
    <property type="component" value="Unassembled WGS sequence"/>
</dbReference>
<evidence type="ECO:0000313" key="4">
    <source>
        <dbReference type="Proteomes" id="UP000476176"/>
    </source>
</evidence>
<name>A0A6G0MAC1_9STRA</name>
<evidence type="ECO:0000313" key="3">
    <source>
        <dbReference type="EMBL" id="KAE9159321.1"/>
    </source>
</evidence>